<dbReference type="EMBL" id="JAUZVV010000001">
    <property type="protein sequence ID" value="MDT3316649.1"/>
    <property type="molecule type" value="Genomic_DNA"/>
</dbReference>
<keyword evidence="1" id="KW-0808">Transferase</keyword>
<evidence type="ECO:0000313" key="2">
    <source>
        <dbReference type="Proteomes" id="UP001251849"/>
    </source>
</evidence>
<dbReference type="EC" id="2.4.-.-" evidence="1"/>
<keyword evidence="2" id="KW-1185">Reference proteome</keyword>
<evidence type="ECO:0000313" key="1">
    <source>
        <dbReference type="EMBL" id="MDT3316649.1"/>
    </source>
</evidence>
<dbReference type="RefSeq" id="WP_311861477.1">
    <property type="nucleotide sequence ID" value="NZ_JAUZVV010000001.1"/>
</dbReference>
<protein>
    <submittedName>
        <fullName evidence="1">Glycosyltransferase</fullName>
        <ecNumber evidence="1">2.4.-.-</ecNumber>
    </submittedName>
</protein>
<dbReference type="GO" id="GO:0016757">
    <property type="term" value="F:glycosyltransferase activity"/>
    <property type="evidence" value="ECO:0007669"/>
    <property type="project" value="UniProtKB-KW"/>
</dbReference>
<dbReference type="Proteomes" id="UP001251849">
    <property type="component" value="Unassembled WGS sequence"/>
</dbReference>
<dbReference type="SUPFAM" id="SSF53756">
    <property type="entry name" value="UDP-Glycosyltransferase/glycogen phosphorylase"/>
    <property type="match status" value="1"/>
</dbReference>
<sequence length="357" mass="38139">MTGARILFLSHTHVFGDFRVGSHHYARELAHFSAEVVHLSTPISLAHRLTGRIPRAVSTAVPRHTHRDDDGVTHLVPRTVLPRPWGTFRVARALTRAGIEPRFDAVLIDQPLLWDGSVRGLSDTLVYRPTDLYPDGLKHTLQDRILASADAVVATSGAVLRGLGHLTLPSLVIENGVDLAAFADPPTDADTRPATCVYVGALDARFDWQQLHAWASAHPEARFVIAGPRPTPPAPLPANVELAGPVPYADLPALLRGARVGLLPLSDDPSNAGRSPMKLHEYLAAGLAVVSRETPGIRSDTDAGVHTYASPETADAALAAALRHPSPNLAGRRAAENHTWAAKTGELATFLSGLVAD</sequence>
<dbReference type="Gene3D" id="3.40.50.2000">
    <property type="entry name" value="Glycogen Phosphorylase B"/>
    <property type="match status" value="1"/>
</dbReference>
<organism evidence="1 2">
    <name type="scientific">Microbacterium gawkjiense</name>
    <dbReference type="NCBI Taxonomy" id="3067309"/>
    <lineage>
        <taxon>Bacteria</taxon>
        <taxon>Bacillati</taxon>
        <taxon>Actinomycetota</taxon>
        <taxon>Actinomycetes</taxon>
        <taxon>Micrococcales</taxon>
        <taxon>Microbacteriaceae</taxon>
        <taxon>Microbacterium</taxon>
    </lineage>
</organism>
<reference evidence="1 2" key="1">
    <citation type="submission" date="2023-08" db="EMBL/GenBank/DDBJ databases">
        <title>Microbacterium aquilitoris sp. nov. and Microbacterium gwkjibeachense sp. nov., isolated from beach.</title>
        <authorList>
            <person name="Lee S.D."/>
            <person name="Yang H."/>
            <person name="Kim I."/>
        </authorList>
    </citation>
    <scope>NUCLEOTIDE SEQUENCE [LARGE SCALE GENOMIC DNA]</scope>
    <source>
        <strain evidence="1 2">KSW4-11</strain>
    </source>
</reference>
<comment type="caution">
    <text evidence="1">The sequence shown here is derived from an EMBL/GenBank/DDBJ whole genome shotgun (WGS) entry which is preliminary data.</text>
</comment>
<proteinExistence type="predicted"/>
<name>A0ABU3GA02_9MICO</name>
<gene>
    <name evidence="1" type="ORF">Q9S71_07405</name>
</gene>
<dbReference type="Pfam" id="PF13692">
    <property type="entry name" value="Glyco_trans_1_4"/>
    <property type="match status" value="1"/>
</dbReference>
<keyword evidence="1" id="KW-0328">Glycosyltransferase</keyword>
<accession>A0ABU3GA02</accession>